<keyword evidence="7 9" id="KW-0624">Polysaccharide degradation</keyword>
<evidence type="ECO:0000256" key="6">
    <source>
        <dbReference type="ARBA" id="ARBA00023295"/>
    </source>
</evidence>
<accession>A0A845SHK5</accession>
<dbReference type="InterPro" id="IPR002037">
    <property type="entry name" value="Glyco_hydro_8"/>
</dbReference>
<reference evidence="11 12" key="2">
    <citation type="submission" date="2020-02" db="EMBL/GenBank/DDBJ databases">
        <title>The new genus of Enterobacteriales.</title>
        <authorList>
            <person name="Kim I.S."/>
        </authorList>
    </citation>
    <scope>NUCLEOTIDE SEQUENCE [LARGE SCALE GENOMIC DNA]</scope>
    <source>
        <strain evidence="11 12">SAP-6</strain>
    </source>
</reference>
<keyword evidence="3 10" id="KW-0732">Signal</keyword>
<evidence type="ECO:0000256" key="2">
    <source>
        <dbReference type="ARBA" id="ARBA00009209"/>
    </source>
</evidence>
<evidence type="ECO:0000256" key="3">
    <source>
        <dbReference type="ARBA" id="ARBA00022729"/>
    </source>
</evidence>
<evidence type="ECO:0000256" key="8">
    <source>
        <dbReference type="PROSITE-ProRule" id="PRU10058"/>
    </source>
</evidence>
<keyword evidence="4 9" id="KW-0378">Hydrolase</keyword>
<dbReference type="EMBL" id="WUBS01000013">
    <property type="protein sequence ID" value="NDL64633.1"/>
    <property type="molecule type" value="Genomic_DNA"/>
</dbReference>
<dbReference type="EC" id="3.2.1.-" evidence="9"/>
<evidence type="ECO:0000256" key="5">
    <source>
        <dbReference type="ARBA" id="ARBA00023001"/>
    </source>
</evidence>
<keyword evidence="6 9" id="KW-0326">Glycosidase</keyword>
<dbReference type="PROSITE" id="PS00812">
    <property type="entry name" value="GLYCOSYL_HYDROL_F8"/>
    <property type="match status" value="1"/>
</dbReference>
<feature type="signal peptide" evidence="10">
    <location>
        <begin position="1"/>
        <end position="24"/>
    </location>
</feature>
<keyword evidence="12" id="KW-1185">Reference proteome</keyword>
<evidence type="ECO:0000256" key="7">
    <source>
        <dbReference type="ARBA" id="ARBA00023326"/>
    </source>
</evidence>
<dbReference type="Pfam" id="PF01270">
    <property type="entry name" value="Glyco_hydro_8"/>
    <property type="match status" value="1"/>
</dbReference>
<evidence type="ECO:0000256" key="4">
    <source>
        <dbReference type="ARBA" id="ARBA00022801"/>
    </source>
</evidence>
<sequence length="333" mass="37393">MNFARHLSLLLGLIFTLLTGAAQADSAGWQHYKSRYMLPEGRIIDTGNHNVSHTEGQGYAMLLAVNYNDRATFDTLLKWTNQHLYRKDIGLYSWRYDPAATPPVADLNNASDGDTLIAWALLQAGQKWQQPQYTAASNALQAAIVKHNVIKFAGYSLLLPGASGFNQNSSVTLNPSYFVFPAWQAFYQAGHLKVWNDLTTDSLKLLGRMRFGDPQLPTDWVTLRADGALSPADRWPSRFSFDAVRIPLYINWAQRNSLSLGPYVAYWRQFDRLATPAWVDVLSGAKADFMLSPGMLAIRDAIMANGAQVNDNIQPQEDYYSASLRMLTYWSLK</sequence>
<feature type="chain" id="PRO_5032515826" description="Glucanase" evidence="10">
    <location>
        <begin position="25"/>
        <end position="333"/>
    </location>
</feature>
<dbReference type="Proteomes" id="UP000461443">
    <property type="component" value="Unassembled WGS sequence"/>
</dbReference>
<name>A0A845SHK5_9GAMM</name>
<evidence type="ECO:0000313" key="11">
    <source>
        <dbReference type="EMBL" id="NDL64633.1"/>
    </source>
</evidence>
<protein>
    <recommendedName>
        <fullName evidence="9">Glucanase</fullName>
        <ecNumber evidence="9">3.2.1.-</ecNumber>
    </recommendedName>
</protein>
<proteinExistence type="inferred from homology"/>
<evidence type="ECO:0000256" key="9">
    <source>
        <dbReference type="RuleBase" id="RU361167"/>
    </source>
</evidence>
<evidence type="ECO:0000256" key="1">
    <source>
        <dbReference type="ARBA" id="ARBA00000966"/>
    </source>
</evidence>
<dbReference type="Gene3D" id="1.50.10.10">
    <property type="match status" value="1"/>
</dbReference>
<comment type="similarity">
    <text evidence="2 9">Belongs to the glycosyl hydrolase 8 (cellulase D) family.</text>
</comment>
<organism evidence="11 12">
    <name type="scientific">Acerihabitans arboris</name>
    <dbReference type="NCBI Taxonomy" id="2691583"/>
    <lineage>
        <taxon>Bacteria</taxon>
        <taxon>Pseudomonadati</taxon>
        <taxon>Pseudomonadota</taxon>
        <taxon>Gammaproteobacteria</taxon>
        <taxon>Enterobacterales</taxon>
        <taxon>Pectobacteriaceae</taxon>
        <taxon>Acerihabitans</taxon>
    </lineage>
</organism>
<feature type="active site" description="Nucleophile" evidence="8">
    <location>
        <position position="112"/>
    </location>
</feature>
<dbReference type="PRINTS" id="PR00735">
    <property type="entry name" value="GLHYDRLASE8"/>
</dbReference>
<dbReference type="InterPro" id="IPR012341">
    <property type="entry name" value="6hp_glycosidase-like_sf"/>
</dbReference>
<comment type="caution">
    <text evidence="11">The sequence shown here is derived from an EMBL/GenBank/DDBJ whole genome shotgun (WGS) entry which is preliminary data.</text>
</comment>
<dbReference type="SUPFAM" id="SSF48208">
    <property type="entry name" value="Six-hairpin glycosidases"/>
    <property type="match status" value="1"/>
</dbReference>
<evidence type="ECO:0000313" key="12">
    <source>
        <dbReference type="Proteomes" id="UP000461443"/>
    </source>
</evidence>
<dbReference type="AlphaFoldDB" id="A0A845SHK5"/>
<dbReference type="InterPro" id="IPR008928">
    <property type="entry name" value="6-hairpin_glycosidase_sf"/>
</dbReference>
<keyword evidence="5" id="KW-0136">Cellulose degradation</keyword>
<dbReference type="InterPro" id="IPR019834">
    <property type="entry name" value="Glyco_hydro_8_CS"/>
</dbReference>
<dbReference type="GO" id="GO:0008810">
    <property type="term" value="F:cellulase activity"/>
    <property type="evidence" value="ECO:0007669"/>
    <property type="project" value="UniProtKB-EC"/>
</dbReference>
<comment type="catalytic activity">
    <reaction evidence="1">
        <text>Endohydrolysis of (1-&gt;4)-beta-D-glucosidic linkages in cellulose, lichenin and cereal beta-D-glucans.</text>
        <dbReference type="EC" id="3.2.1.4"/>
    </reaction>
</comment>
<reference evidence="11 12" key="1">
    <citation type="submission" date="2019-12" db="EMBL/GenBank/DDBJ databases">
        <authorList>
            <person name="Lee S.D."/>
        </authorList>
    </citation>
    <scope>NUCLEOTIDE SEQUENCE [LARGE SCALE GENOMIC DNA]</scope>
    <source>
        <strain evidence="11 12">SAP-6</strain>
    </source>
</reference>
<dbReference type="RefSeq" id="WP_162367344.1">
    <property type="nucleotide sequence ID" value="NZ_WUBS01000013.1"/>
</dbReference>
<gene>
    <name evidence="11" type="ORF">GRH90_18010</name>
</gene>
<evidence type="ECO:0000256" key="10">
    <source>
        <dbReference type="SAM" id="SignalP"/>
    </source>
</evidence>
<dbReference type="GO" id="GO:0030245">
    <property type="term" value="P:cellulose catabolic process"/>
    <property type="evidence" value="ECO:0007669"/>
    <property type="project" value="UniProtKB-KW"/>
</dbReference>
<keyword evidence="7 9" id="KW-0119">Carbohydrate metabolism</keyword>